<proteinExistence type="predicted"/>
<gene>
    <name evidence="1" type="ORF">M513_12884</name>
</gene>
<protein>
    <submittedName>
        <fullName evidence="1">Uncharacterized protein</fullName>
    </submittedName>
</protein>
<accession>A0A085LMP5</accession>
<dbReference type="AlphaFoldDB" id="A0A085LMP5"/>
<dbReference type="EMBL" id="KL363384">
    <property type="protein sequence ID" value="KFD46241.1"/>
    <property type="molecule type" value="Genomic_DNA"/>
</dbReference>
<sequence length="148" mass="17000">MAHSITFAIKLDDENLVAKILLPILREYHAYPSFDYSSPISLYASYGSLSRYMEESIARVGCRKKYTLELYAPVRTHLTYNTSPIPNDYLQHSPFLYAHRLDMHSDATTDGFKRSSWTRSIIYTCASNLPPVAKNVHFKEVIFQDTAI</sequence>
<name>A0A085LMP5_9BILA</name>
<evidence type="ECO:0000313" key="1">
    <source>
        <dbReference type="EMBL" id="KFD46241.1"/>
    </source>
</evidence>
<reference evidence="1 2" key="1">
    <citation type="journal article" date="2014" name="Nat. Genet.">
        <title>Genome and transcriptome of the porcine whipworm Trichuris suis.</title>
        <authorList>
            <person name="Jex A.R."/>
            <person name="Nejsum P."/>
            <person name="Schwarz E.M."/>
            <person name="Hu L."/>
            <person name="Young N.D."/>
            <person name="Hall R.S."/>
            <person name="Korhonen P.K."/>
            <person name="Liao S."/>
            <person name="Thamsborg S."/>
            <person name="Xia J."/>
            <person name="Xu P."/>
            <person name="Wang S."/>
            <person name="Scheerlinck J.P."/>
            <person name="Hofmann A."/>
            <person name="Sternberg P.W."/>
            <person name="Wang J."/>
            <person name="Gasser R.B."/>
        </authorList>
    </citation>
    <scope>NUCLEOTIDE SEQUENCE [LARGE SCALE GENOMIC DNA]</scope>
    <source>
        <strain evidence="1">DCEP-RM93M</strain>
    </source>
</reference>
<organism evidence="1 2">
    <name type="scientific">Trichuris suis</name>
    <name type="common">pig whipworm</name>
    <dbReference type="NCBI Taxonomy" id="68888"/>
    <lineage>
        <taxon>Eukaryota</taxon>
        <taxon>Metazoa</taxon>
        <taxon>Ecdysozoa</taxon>
        <taxon>Nematoda</taxon>
        <taxon>Enoplea</taxon>
        <taxon>Dorylaimia</taxon>
        <taxon>Trichinellida</taxon>
        <taxon>Trichuridae</taxon>
        <taxon>Trichuris</taxon>
    </lineage>
</organism>
<evidence type="ECO:0000313" key="2">
    <source>
        <dbReference type="Proteomes" id="UP000030764"/>
    </source>
</evidence>
<keyword evidence="2" id="KW-1185">Reference proteome</keyword>
<dbReference type="Proteomes" id="UP000030764">
    <property type="component" value="Unassembled WGS sequence"/>
</dbReference>